<dbReference type="Proteomes" id="UP000887574">
    <property type="component" value="Unplaced"/>
</dbReference>
<accession>A0A915CV27</accession>
<reference evidence="3" key="1">
    <citation type="submission" date="2022-11" db="UniProtKB">
        <authorList>
            <consortium name="WormBaseParasite"/>
        </authorList>
    </citation>
    <scope>IDENTIFICATION</scope>
</reference>
<proteinExistence type="predicted"/>
<dbReference type="WBParaSite" id="jg12539">
    <property type="protein sequence ID" value="jg12539"/>
    <property type="gene ID" value="jg12539"/>
</dbReference>
<protein>
    <submittedName>
        <fullName evidence="3">Uncharacterized protein</fullName>
    </submittedName>
</protein>
<organism evidence="2 3">
    <name type="scientific">Ditylenchus dipsaci</name>
    <dbReference type="NCBI Taxonomy" id="166011"/>
    <lineage>
        <taxon>Eukaryota</taxon>
        <taxon>Metazoa</taxon>
        <taxon>Ecdysozoa</taxon>
        <taxon>Nematoda</taxon>
        <taxon>Chromadorea</taxon>
        <taxon>Rhabditida</taxon>
        <taxon>Tylenchina</taxon>
        <taxon>Tylenchomorpha</taxon>
        <taxon>Sphaerularioidea</taxon>
        <taxon>Anguinidae</taxon>
        <taxon>Anguininae</taxon>
        <taxon>Ditylenchus</taxon>
    </lineage>
</organism>
<keyword evidence="2" id="KW-1185">Reference proteome</keyword>
<sequence>MSDQNKRPPRPPLPTPNPSQQASTSADTTTTTTSTHPLSRRIAAKAKKFSPKIKKRFFNRTGRAFKQALILMHVSDTKAQDRNVSLSLWPVEVAAQAETAQETNMVIRPAVELLPENLIIDPRQSRAQNG</sequence>
<dbReference type="AlphaFoldDB" id="A0A915CV27"/>
<feature type="compositionally biased region" description="Low complexity" evidence="1">
    <location>
        <begin position="18"/>
        <end position="35"/>
    </location>
</feature>
<feature type="region of interest" description="Disordered" evidence="1">
    <location>
        <begin position="1"/>
        <end position="46"/>
    </location>
</feature>
<evidence type="ECO:0000313" key="2">
    <source>
        <dbReference type="Proteomes" id="UP000887574"/>
    </source>
</evidence>
<name>A0A915CV27_9BILA</name>
<evidence type="ECO:0000313" key="3">
    <source>
        <dbReference type="WBParaSite" id="jg12539"/>
    </source>
</evidence>
<evidence type="ECO:0000256" key="1">
    <source>
        <dbReference type="SAM" id="MobiDB-lite"/>
    </source>
</evidence>